<dbReference type="Proteomes" id="UP001177003">
    <property type="component" value="Chromosome 9"/>
</dbReference>
<gene>
    <name evidence="1" type="ORF">LSALG_LOCUS39036</name>
</gene>
<protein>
    <submittedName>
        <fullName evidence="1">Uncharacterized protein</fullName>
    </submittedName>
</protein>
<dbReference type="EMBL" id="OX465085">
    <property type="protein sequence ID" value="CAI9300395.1"/>
    <property type="molecule type" value="Genomic_DNA"/>
</dbReference>
<accession>A0AA35ZWV0</accession>
<sequence length="228" mass="25462">MNATKESLDIKVAEIKSLMLEEEEKMKENYKLLHGKVDVIAGAITYLVEFNNEYTKQLQVKSENDEMVFEKMEEFLYGIKETLSKVYISNQSTISQESISKMVMNIELNIKAMMDPILSLVLRLPTNAPRGVQVLQRGDSKVRGAGSSKVPGDDTSFMVGKVISTQIPTIIPMKPIIVSSTTITTKTHVSRVSLKVISIQEGEGRLSKALVKTTSPVDLKDKCKSQRY</sequence>
<name>A0AA35ZWV0_LACSI</name>
<keyword evidence="2" id="KW-1185">Reference proteome</keyword>
<proteinExistence type="predicted"/>
<organism evidence="1 2">
    <name type="scientific">Lactuca saligna</name>
    <name type="common">Willowleaf lettuce</name>
    <dbReference type="NCBI Taxonomy" id="75948"/>
    <lineage>
        <taxon>Eukaryota</taxon>
        <taxon>Viridiplantae</taxon>
        <taxon>Streptophyta</taxon>
        <taxon>Embryophyta</taxon>
        <taxon>Tracheophyta</taxon>
        <taxon>Spermatophyta</taxon>
        <taxon>Magnoliopsida</taxon>
        <taxon>eudicotyledons</taxon>
        <taxon>Gunneridae</taxon>
        <taxon>Pentapetalae</taxon>
        <taxon>asterids</taxon>
        <taxon>campanulids</taxon>
        <taxon>Asterales</taxon>
        <taxon>Asteraceae</taxon>
        <taxon>Cichorioideae</taxon>
        <taxon>Cichorieae</taxon>
        <taxon>Lactucinae</taxon>
        <taxon>Lactuca</taxon>
    </lineage>
</organism>
<dbReference type="AlphaFoldDB" id="A0AA35ZWV0"/>
<evidence type="ECO:0000313" key="2">
    <source>
        <dbReference type="Proteomes" id="UP001177003"/>
    </source>
</evidence>
<reference evidence="1" key="1">
    <citation type="submission" date="2023-04" db="EMBL/GenBank/DDBJ databases">
        <authorList>
            <person name="Vijverberg K."/>
            <person name="Xiong W."/>
            <person name="Schranz E."/>
        </authorList>
    </citation>
    <scope>NUCLEOTIDE SEQUENCE</scope>
</reference>
<evidence type="ECO:0000313" key="1">
    <source>
        <dbReference type="EMBL" id="CAI9300395.1"/>
    </source>
</evidence>